<dbReference type="Gene3D" id="1.25.40.10">
    <property type="entry name" value="Tetratricopeptide repeat domain"/>
    <property type="match status" value="1"/>
</dbReference>
<evidence type="ECO:0000313" key="2">
    <source>
        <dbReference type="Proteomes" id="UP001642464"/>
    </source>
</evidence>
<accession>A0ABP0QSX7</accession>
<dbReference type="SUPFAM" id="SSF48452">
    <property type="entry name" value="TPR-like"/>
    <property type="match status" value="1"/>
</dbReference>
<evidence type="ECO:0000313" key="1">
    <source>
        <dbReference type="EMBL" id="CAK9090022.1"/>
    </source>
</evidence>
<gene>
    <name evidence="1" type="ORF">SCF082_LOCUS42472</name>
</gene>
<name>A0ABP0QSX7_9DINO</name>
<organism evidence="1 2">
    <name type="scientific">Durusdinium trenchii</name>
    <dbReference type="NCBI Taxonomy" id="1381693"/>
    <lineage>
        <taxon>Eukaryota</taxon>
        <taxon>Sar</taxon>
        <taxon>Alveolata</taxon>
        <taxon>Dinophyceae</taxon>
        <taxon>Suessiales</taxon>
        <taxon>Symbiodiniaceae</taxon>
        <taxon>Durusdinium</taxon>
    </lineage>
</organism>
<proteinExistence type="predicted"/>
<protein>
    <submittedName>
        <fullName evidence="1">Uncharacterized protein</fullName>
    </submittedName>
</protein>
<reference evidence="1 2" key="1">
    <citation type="submission" date="2024-02" db="EMBL/GenBank/DDBJ databases">
        <authorList>
            <person name="Chen Y."/>
            <person name="Shah S."/>
            <person name="Dougan E. K."/>
            <person name="Thang M."/>
            <person name="Chan C."/>
        </authorList>
    </citation>
    <scope>NUCLEOTIDE SEQUENCE [LARGE SCALE GENOMIC DNA]</scope>
</reference>
<dbReference type="InterPro" id="IPR011990">
    <property type="entry name" value="TPR-like_helical_dom_sf"/>
</dbReference>
<dbReference type="EMBL" id="CAXAMM010039921">
    <property type="protein sequence ID" value="CAK9090022.1"/>
    <property type="molecule type" value="Genomic_DNA"/>
</dbReference>
<comment type="caution">
    <text evidence="1">The sequence shown here is derived from an EMBL/GenBank/DDBJ whole genome shotgun (WGS) entry which is preliminary data.</text>
</comment>
<sequence>MRRTSVGPPREVLRELARTEQVMRFKGVSLARIRAVLDEVRSGTAAPGVGVVVAKRDLADDDDVEERPREQWTIADVCDFVIIPSVTEGSTTRHYAVRDCGTTFLWLDLFCANQPKLLTEDEIVAEERAALLTSGFHFAIEWFDERLFFFDLWSKPKPLTRAWCIWEIFGVIQADKPMTVIRLEKRTSSLRRWLNVVETSAGWSRLKTMVLAQVLAWLHEATERLAEYRLFLRKALETYQRCLDIEVAAYGTENHLKVARTLSNVALCLEELGDVTRAQDQARKALHAWQATLPRGPSTRRLGLDA</sequence>
<keyword evidence="2" id="KW-1185">Reference proteome</keyword>
<dbReference type="Proteomes" id="UP001642464">
    <property type="component" value="Unassembled WGS sequence"/>
</dbReference>